<organism evidence="9 10">
    <name type="scientific">Cryptosporidium xiaoi</name>
    <dbReference type="NCBI Taxonomy" id="659607"/>
    <lineage>
        <taxon>Eukaryota</taxon>
        <taxon>Sar</taxon>
        <taxon>Alveolata</taxon>
        <taxon>Apicomplexa</taxon>
        <taxon>Conoidasida</taxon>
        <taxon>Coccidia</taxon>
        <taxon>Eucoccidiorida</taxon>
        <taxon>Eimeriorina</taxon>
        <taxon>Cryptosporidiidae</taxon>
        <taxon>Cryptosporidium</taxon>
    </lineage>
</organism>
<sequence>MDSLKDLINSKKLELKQKLNNKSWISQNELIDYEVKEYVSKQKRKDINEVLGQETKRSKLEHNEYYSDNCLNISGSEASFVCDIGDLNDRKKNSITNETNYKHKTEDYETNINEIIRRLRLLGEPITLFGESNIQRYERLLALEIQGITKEEINIGQKNIFTHEFDSNISLYSVNNNDNIEVDFVDIKQEDGEDNEKFVLRWIETQMNEWEKLLKCRSKIDAETEKGKFDSARYYQTKRDIQPLISSLKNMDGKVDGEVLEKLYKIVLLCCEREYIKAQDKYIELAIGNAPWPMGVTMVGIHERAGRTKIFSSHIAHVLNDETTRKYIQMFKRLITHCELRRPRLVDN</sequence>
<dbReference type="GO" id="GO:0005682">
    <property type="term" value="C:U5 snRNP"/>
    <property type="evidence" value="ECO:0007669"/>
    <property type="project" value="TreeGrafter"/>
</dbReference>
<dbReference type="InterPro" id="IPR004098">
    <property type="entry name" value="Prp18"/>
</dbReference>
<dbReference type="EMBL" id="JAWDEY010000012">
    <property type="protein sequence ID" value="KAK6589393.1"/>
    <property type="molecule type" value="Genomic_DNA"/>
</dbReference>
<evidence type="ECO:0000256" key="2">
    <source>
        <dbReference type="ARBA" id="ARBA00008137"/>
    </source>
</evidence>
<keyword evidence="5" id="KW-0747">Spliceosome</keyword>
<dbReference type="GO" id="GO:0000350">
    <property type="term" value="P:generation of catalytic spliceosome for second transesterification step"/>
    <property type="evidence" value="ECO:0007669"/>
    <property type="project" value="TreeGrafter"/>
</dbReference>
<keyword evidence="6" id="KW-0508">mRNA splicing</keyword>
<dbReference type="Pfam" id="PF02840">
    <property type="entry name" value="Prp18"/>
    <property type="match status" value="1"/>
</dbReference>
<keyword evidence="4" id="KW-0507">mRNA processing</keyword>
<evidence type="ECO:0000256" key="4">
    <source>
        <dbReference type="ARBA" id="ARBA00022664"/>
    </source>
</evidence>
<dbReference type="InterPro" id="IPR039979">
    <property type="entry name" value="PRPF18"/>
</dbReference>
<name>A0AAV9XY25_9CRYT</name>
<keyword evidence="10" id="KW-1185">Reference proteome</keyword>
<dbReference type="PANTHER" id="PTHR13007">
    <property type="entry name" value="PRE-MRNA SPLICING FACTOR-RELATED"/>
    <property type="match status" value="1"/>
</dbReference>
<comment type="similarity">
    <text evidence="2">Belongs to the PRP18 family.</text>
</comment>
<protein>
    <recommendedName>
        <fullName evidence="3">Pre-mRNA-splicing factor 18</fullName>
    </recommendedName>
</protein>
<evidence type="ECO:0000256" key="6">
    <source>
        <dbReference type="ARBA" id="ARBA00023187"/>
    </source>
</evidence>
<dbReference type="SUPFAM" id="SSF47938">
    <property type="entry name" value="Functional domain of the splicing factor Prp18"/>
    <property type="match status" value="1"/>
</dbReference>
<dbReference type="Gene3D" id="1.20.940.10">
    <property type="entry name" value="Functional domain of the splicing factor Prp18"/>
    <property type="match status" value="1"/>
</dbReference>
<dbReference type="Gene3D" id="4.10.280.110">
    <property type="entry name" value="Pre-mRNA processing factor 4 domain"/>
    <property type="match status" value="1"/>
</dbReference>
<dbReference type="Proteomes" id="UP001311799">
    <property type="component" value="Unassembled WGS sequence"/>
</dbReference>
<dbReference type="SMART" id="SM00500">
    <property type="entry name" value="SFM"/>
    <property type="match status" value="1"/>
</dbReference>
<evidence type="ECO:0000313" key="10">
    <source>
        <dbReference type="Proteomes" id="UP001311799"/>
    </source>
</evidence>
<evidence type="ECO:0000256" key="3">
    <source>
        <dbReference type="ARBA" id="ARBA00018242"/>
    </source>
</evidence>
<evidence type="ECO:0000256" key="1">
    <source>
        <dbReference type="ARBA" id="ARBA00004123"/>
    </source>
</evidence>
<comment type="caution">
    <text evidence="9">The sequence shown here is derived from an EMBL/GenBank/DDBJ whole genome shotgun (WGS) entry which is preliminary data.</text>
</comment>
<proteinExistence type="inferred from homology"/>
<dbReference type="InterPro" id="IPR014906">
    <property type="entry name" value="PRP4-like"/>
</dbReference>
<reference evidence="9 10" key="1">
    <citation type="submission" date="2023-10" db="EMBL/GenBank/DDBJ databases">
        <title>Comparative genomics analysis reveals potential genetic determinants of host preference in Cryptosporidium xiaoi.</title>
        <authorList>
            <person name="Xiao L."/>
            <person name="Li J."/>
        </authorList>
    </citation>
    <scope>NUCLEOTIDE SEQUENCE [LARGE SCALE GENOMIC DNA]</scope>
    <source>
        <strain evidence="9 10">52996</strain>
    </source>
</reference>
<evidence type="ECO:0000313" key="9">
    <source>
        <dbReference type="EMBL" id="KAK6589393.1"/>
    </source>
</evidence>
<evidence type="ECO:0000259" key="8">
    <source>
        <dbReference type="SMART" id="SM00500"/>
    </source>
</evidence>
<keyword evidence="7" id="KW-0539">Nucleus</keyword>
<dbReference type="Pfam" id="PF08799">
    <property type="entry name" value="PRP4"/>
    <property type="match status" value="1"/>
</dbReference>
<dbReference type="AlphaFoldDB" id="A0AAV9XY25"/>
<dbReference type="SUPFAM" id="SSF158230">
    <property type="entry name" value="PRP4-like"/>
    <property type="match status" value="1"/>
</dbReference>
<evidence type="ECO:0000256" key="7">
    <source>
        <dbReference type="ARBA" id="ARBA00023242"/>
    </source>
</evidence>
<dbReference type="PANTHER" id="PTHR13007:SF19">
    <property type="entry name" value="PRE-MRNA-SPLICING FACTOR 18"/>
    <property type="match status" value="1"/>
</dbReference>
<dbReference type="GO" id="GO:0046540">
    <property type="term" value="C:U4/U6 x U5 tri-snRNP complex"/>
    <property type="evidence" value="ECO:0007669"/>
    <property type="project" value="TreeGrafter"/>
</dbReference>
<evidence type="ECO:0000256" key="5">
    <source>
        <dbReference type="ARBA" id="ARBA00022728"/>
    </source>
</evidence>
<accession>A0AAV9XY25</accession>
<gene>
    <name evidence="9" type="ORF">RS030_203240</name>
</gene>
<comment type="subcellular location">
    <subcellularLocation>
        <location evidence="1">Nucleus</location>
    </subcellularLocation>
</comment>
<dbReference type="InterPro" id="IPR036285">
    <property type="entry name" value="PRP4-like_sf"/>
</dbReference>
<feature type="domain" description="Pre-mRNA processing factor 4 (PRP4)-like" evidence="8">
    <location>
        <begin position="110"/>
        <end position="163"/>
    </location>
</feature>
<dbReference type="GO" id="GO:0071021">
    <property type="term" value="C:U2-type post-spliceosomal complex"/>
    <property type="evidence" value="ECO:0007669"/>
    <property type="project" value="TreeGrafter"/>
</dbReference>